<dbReference type="EMBL" id="FNYT01000014">
    <property type="protein sequence ID" value="SEJ45222.1"/>
    <property type="molecule type" value="Genomic_DNA"/>
</dbReference>
<organism evidence="2 4">
    <name type="scientific">Trichococcus ilyis</name>
    <dbReference type="NCBI Taxonomy" id="640938"/>
    <lineage>
        <taxon>Bacteria</taxon>
        <taxon>Bacillati</taxon>
        <taxon>Bacillota</taxon>
        <taxon>Bacilli</taxon>
        <taxon>Lactobacillales</taxon>
        <taxon>Carnobacteriaceae</taxon>
        <taxon>Trichococcus</taxon>
    </lineage>
</organism>
<reference evidence="2 4" key="1">
    <citation type="submission" date="2016-02" db="EMBL/GenBank/DDBJ databases">
        <authorList>
            <person name="Wen L."/>
            <person name="He K."/>
            <person name="Yang H."/>
        </authorList>
    </citation>
    <scope>NUCLEOTIDE SEQUENCE [LARGE SCALE GENOMIC DNA]</scope>
    <source>
        <strain evidence="2">Trichococcus_R210</strain>
    </source>
</reference>
<evidence type="ECO:0000313" key="5">
    <source>
        <dbReference type="Proteomes" id="UP000199280"/>
    </source>
</evidence>
<dbReference type="AlphaFoldDB" id="A0A143Z264"/>
<dbReference type="Proteomes" id="UP000076878">
    <property type="component" value="Unassembled WGS sequence"/>
</dbReference>
<dbReference type="Proteomes" id="UP000199280">
    <property type="component" value="Unassembled WGS sequence"/>
</dbReference>
<reference evidence="3 5" key="2">
    <citation type="submission" date="2016-10" db="EMBL/GenBank/DDBJ databases">
        <authorList>
            <person name="Varghese N."/>
            <person name="Submissions S."/>
        </authorList>
    </citation>
    <scope>NUCLEOTIDE SEQUENCE [LARGE SCALE GENOMIC DNA]</scope>
    <source>
        <strain evidence="3 5">DSM 22150</strain>
    </source>
</reference>
<evidence type="ECO:0000313" key="3">
    <source>
        <dbReference type="EMBL" id="SEJ45222.1"/>
    </source>
</evidence>
<proteinExistence type="predicted"/>
<evidence type="ECO:0000256" key="1">
    <source>
        <dbReference type="SAM" id="MobiDB-lite"/>
    </source>
</evidence>
<feature type="region of interest" description="Disordered" evidence="1">
    <location>
        <begin position="43"/>
        <end position="62"/>
    </location>
</feature>
<dbReference type="OrthoDB" id="2939075at2"/>
<evidence type="ECO:0000313" key="2">
    <source>
        <dbReference type="EMBL" id="CZR04934.1"/>
    </source>
</evidence>
<dbReference type="EMBL" id="FJNB01000017">
    <property type="protein sequence ID" value="CZR04934.1"/>
    <property type="molecule type" value="Genomic_DNA"/>
</dbReference>
<name>A0A143Z264_9LACT</name>
<evidence type="ECO:0000313" key="4">
    <source>
        <dbReference type="Proteomes" id="UP000076878"/>
    </source>
</evidence>
<protein>
    <recommendedName>
        <fullName evidence="6">Alcohol dehydrogenase</fullName>
    </recommendedName>
</protein>
<gene>
    <name evidence="3" type="ORF">SAMN05216375_11431</name>
    <name evidence="2" type="ORF">TR210_2170</name>
</gene>
<evidence type="ECO:0008006" key="6">
    <source>
        <dbReference type="Google" id="ProtNLM"/>
    </source>
</evidence>
<sequence length="62" mass="7405">MGKYQLDYKGQAAVTKYHEKQTPAKFDKKQQLEKIRAEYLKKKQKQTGELHQHSSTEIQKQR</sequence>
<accession>A0A143Z264</accession>
<keyword evidence="5" id="KW-1185">Reference proteome</keyword>
<dbReference type="RefSeq" id="WP_068623697.1">
    <property type="nucleotide sequence ID" value="NZ_FJNB01000017.1"/>
</dbReference>